<keyword evidence="1" id="KW-0547">Nucleotide-binding</keyword>
<dbReference type="Pfam" id="PF02263">
    <property type="entry name" value="GBP"/>
    <property type="match status" value="1"/>
</dbReference>
<dbReference type="SUPFAM" id="SSF52540">
    <property type="entry name" value="P-loop containing nucleoside triphosphate hydrolases"/>
    <property type="match status" value="1"/>
</dbReference>
<dbReference type="OrthoDB" id="7788754at2759"/>
<evidence type="ECO:0000256" key="3">
    <source>
        <dbReference type="ARBA" id="ARBA00023134"/>
    </source>
</evidence>
<dbReference type="InterPro" id="IPR030386">
    <property type="entry name" value="G_GB1_RHD3_dom"/>
</dbReference>
<name>A0A9J7E0G6_SPOLT</name>
<dbReference type="SUPFAM" id="SSF48340">
    <property type="entry name" value="Interferon-induced guanylate-binding protein 1 (GBP1), C-terminal domain"/>
    <property type="match status" value="1"/>
</dbReference>
<keyword evidence="6" id="KW-1185">Reference proteome</keyword>
<dbReference type="PROSITE" id="PS51715">
    <property type="entry name" value="G_GB1_RHD3"/>
    <property type="match status" value="1"/>
</dbReference>
<reference evidence="7" key="1">
    <citation type="submission" date="2025-08" db="UniProtKB">
        <authorList>
            <consortium name="RefSeq"/>
        </authorList>
    </citation>
    <scope>IDENTIFICATION</scope>
    <source>
        <strain evidence="7">Ishihara</strain>
        <tissue evidence="7">Whole body</tissue>
    </source>
</reference>
<dbReference type="InterPro" id="IPR036543">
    <property type="entry name" value="Guanylate-bd_C_sf"/>
</dbReference>
<dbReference type="Gene3D" id="1.20.58.420">
    <property type="entry name" value="AHSP"/>
    <property type="match status" value="2"/>
</dbReference>
<proteinExistence type="inferred from homology"/>
<sequence length="774" mass="89150">MNPSNMEHGEGVQVVRTGEGAQRYELDEEALRRVLLRQDVRGLPVVVVSVAGAYRGGKSFLLNFFLRYLNASRESQLTGRWLGKEDEPLTGFHWRGGCERDTTGIHLWSEPIITTTENGKKVAVLLMDTQGIFDSETTIGQNSTIFALSTLISSVQIYNLFGNIREDNLQNLQLFTEYGRVVSDAHDKAFQTLLFLVRDWANAFEHPYGLTGGSQLLRKRLQLNQNQKPELRHVREHLHSCFEDIKCFLMPHPGFCVGERNFDGRITDLNENFKSALLELAHSLFDPKLLTPKVISGELISAEDFFEYFKKYVNIFNSDEVPTMGTIFQATADACLLAVTRKARDLYSQQMEARVRDSVSVSNATIKAWHEEARDQALRRFTENRNLAAQADIDVQFSELTKELETLLSFYLWNNDKKVRDTMALAAQVYEAAVSRVCAEHARLCLHPQDLEELHADALRQALAVFDTARAEPPGEEDETRLELKCKLEQRYEHLCVINEQNNKTSVMEAREVYVRRMKLEMDQPGVSSERLSTQHREIVDLSKSSFYLLRNRSTQRDDDPHLRRLLQEIEDCYAEFRQGIVKSNRMMRQMAEYAYNNYITSAWGPQTCCFHPRALEDLHNEAVTEVNKQLHGDKNEDENKAAIMEVLARRYSELQMNNEYNNERAVEQAFNAYVMKMDKLTRPSGVPALVFAFFTILQFSLTFHHEETKRVAVQEFNHRRRGTPYDQDPYYDRLVKNIDAAYENYSSPVMTFLRELGFCRDQAALPANNARMG</sequence>
<comment type="similarity">
    <text evidence="4">Belongs to the TRAFAC class dynamin-like GTPase superfamily. GB1/RHD3 GTPase family.</text>
</comment>
<dbReference type="InterPro" id="IPR015894">
    <property type="entry name" value="Guanylate-bd_N"/>
</dbReference>
<protein>
    <submittedName>
        <fullName evidence="7">Atlastin-2-like isoform X1</fullName>
    </submittedName>
</protein>
<dbReference type="GeneID" id="111353254"/>
<dbReference type="CDD" id="cd01851">
    <property type="entry name" value="GBP"/>
    <property type="match status" value="1"/>
</dbReference>
<evidence type="ECO:0000256" key="4">
    <source>
        <dbReference type="PROSITE-ProRule" id="PRU01052"/>
    </source>
</evidence>
<dbReference type="GO" id="GO:0003924">
    <property type="term" value="F:GTPase activity"/>
    <property type="evidence" value="ECO:0007669"/>
    <property type="project" value="InterPro"/>
</dbReference>
<dbReference type="KEGG" id="sliu:111353254"/>
<dbReference type="RefSeq" id="XP_022821973.1">
    <property type="nucleotide sequence ID" value="XM_022966205.1"/>
</dbReference>
<dbReference type="Gene3D" id="3.40.50.300">
    <property type="entry name" value="P-loop containing nucleotide triphosphate hydrolases"/>
    <property type="match status" value="1"/>
</dbReference>
<evidence type="ECO:0000259" key="5">
    <source>
        <dbReference type="PROSITE" id="PS51715"/>
    </source>
</evidence>
<feature type="domain" description="GB1/RHD3-type G" evidence="5">
    <location>
        <begin position="42"/>
        <end position="294"/>
    </location>
</feature>
<evidence type="ECO:0000313" key="7">
    <source>
        <dbReference type="RefSeq" id="XP_022821973.1"/>
    </source>
</evidence>
<evidence type="ECO:0000256" key="2">
    <source>
        <dbReference type="ARBA" id="ARBA00022801"/>
    </source>
</evidence>
<keyword evidence="2" id="KW-0378">Hydrolase</keyword>
<keyword evidence="3" id="KW-0342">GTP-binding</keyword>
<dbReference type="PANTHER" id="PTHR10751">
    <property type="entry name" value="GUANYLATE BINDING PROTEIN"/>
    <property type="match status" value="1"/>
</dbReference>
<dbReference type="AlphaFoldDB" id="A0A9J7E0G6"/>
<dbReference type="InterPro" id="IPR027417">
    <property type="entry name" value="P-loop_NTPase"/>
</dbReference>
<gene>
    <name evidence="7" type="primary">LOC111353254</name>
</gene>
<dbReference type="GO" id="GO:0005525">
    <property type="term" value="F:GTP binding"/>
    <property type="evidence" value="ECO:0007669"/>
    <property type="project" value="UniProtKB-KW"/>
</dbReference>
<dbReference type="Proteomes" id="UP000301870">
    <property type="component" value="Chromosome 16"/>
</dbReference>
<evidence type="ECO:0000313" key="6">
    <source>
        <dbReference type="Proteomes" id="UP000301870"/>
    </source>
</evidence>
<organism evidence="6 7">
    <name type="scientific">Spodoptera litura</name>
    <name type="common">Asian cotton leafworm</name>
    <dbReference type="NCBI Taxonomy" id="69820"/>
    <lineage>
        <taxon>Eukaryota</taxon>
        <taxon>Metazoa</taxon>
        <taxon>Ecdysozoa</taxon>
        <taxon>Arthropoda</taxon>
        <taxon>Hexapoda</taxon>
        <taxon>Insecta</taxon>
        <taxon>Pterygota</taxon>
        <taxon>Neoptera</taxon>
        <taxon>Endopterygota</taxon>
        <taxon>Lepidoptera</taxon>
        <taxon>Glossata</taxon>
        <taxon>Ditrysia</taxon>
        <taxon>Noctuoidea</taxon>
        <taxon>Noctuidae</taxon>
        <taxon>Amphipyrinae</taxon>
        <taxon>Spodoptera</taxon>
    </lineage>
</organism>
<evidence type="ECO:0000256" key="1">
    <source>
        <dbReference type="ARBA" id="ARBA00022741"/>
    </source>
</evidence>
<accession>A0A9J7E0G6</accession>